<reference evidence="11" key="4">
    <citation type="journal article" date="2022" name="PLoS Pathog.">
        <title>Chromosome-level genome of Schistosoma haematobium underpins genome-wide explorations of molecular variation.</title>
        <authorList>
            <person name="Stroehlein A.J."/>
            <person name="Korhonen P.K."/>
            <person name="Lee V.V."/>
            <person name="Ralph S.A."/>
            <person name="Mentink-Kane M."/>
            <person name="You H."/>
            <person name="McManus D.P."/>
            <person name="Tchuente L.T."/>
            <person name="Stothard J.R."/>
            <person name="Kaur P."/>
            <person name="Dudchenko O."/>
            <person name="Aiden E.L."/>
            <person name="Yang B."/>
            <person name="Yang H."/>
            <person name="Emery A.M."/>
            <person name="Webster B.L."/>
            <person name="Brindley P.J."/>
            <person name="Rollinson D."/>
            <person name="Chang B.C.H."/>
            <person name="Gasser R.B."/>
            <person name="Young N.D."/>
        </authorList>
    </citation>
    <scope>NUCLEOTIDE SEQUENCE</scope>
</reference>
<reference evidence="11" key="2">
    <citation type="journal article" date="2019" name="Gigascience">
        <title>High-quality Schistosoma haematobium genome achieved by single-molecule and long-range sequencing.</title>
        <authorList>
            <person name="Stroehlein A.J."/>
            <person name="Korhonen P.K."/>
            <person name="Chong T.M."/>
            <person name="Lim Y.L."/>
            <person name="Chan K.G."/>
            <person name="Webster B."/>
            <person name="Rollinson D."/>
            <person name="Brindley P.J."/>
            <person name="Gasser R.B."/>
            <person name="Young N.D."/>
        </authorList>
    </citation>
    <scope>NUCLEOTIDE SEQUENCE</scope>
</reference>
<dbReference type="CTD" id="24592830"/>
<evidence type="ECO:0000256" key="1">
    <source>
        <dbReference type="ARBA" id="ARBA00005006"/>
    </source>
</evidence>
<keyword evidence="5 10" id="KW-0317">Glutathione biosynthesis</keyword>
<dbReference type="InterPro" id="IPR014746">
    <property type="entry name" value="Gln_synth/guanido_kin_cat_dom"/>
</dbReference>
<protein>
    <recommendedName>
        <fullName evidence="3 10">Glutamate--cysteine ligase</fullName>
        <ecNumber evidence="3 10">6.3.2.2</ecNumber>
    </recommendedName>
    <alternativeName>
        <fullName evidence="9 10">Gamma-ECS</fullName>
    </alternativeName>
    <alternativeName>
        <fullName evidence="8 10">Gamma-glutamylcysteine synthetase</fullName>
    </alternativeName>
</protein>
<dbReference type="GO" id="GO:0006750">
    <property type="term" value="P:glutathione biosynthetic process"/>
    <property type="evidence" value="ECO:0007669"/>
    <property type="project" value="UniProtKB-UniRule"/>
</dbReference>
<dbReference type="EC" id="6.3.2.2" evidence="3 10"/>
<keyword evidence="7 10" id="KW-0067">ATP-binding</keyword>
<proteinExistence type="inferred from homology"/>
<dbReference type="InterPro" id="IPR004308">
    <property type="entry name" value="GCS"/>
</dbReference>
<dbReference type="GO" id="GO:0017109">
    <property type="term" value="C:glutamate-cysteine ligase complex"/>
    <property type="evidence" value="ECO:0007669"/>
    <property type="project" value="TreeGrafter"/>
</dbReference>
<keyword evidence="6 10" id="KW-0547">Nucleotide-binding</keyword>
<reference evidence="11" key="1">
    <citation type="journal article" date="2012" name="Nat. Genet.">
        <title>Whole-genome sequence of Schistosoma haematobium.</title>
        <authorList>
            <person name="Young N.D."/>
            <person name="Jex A.R."/>
            <person name="Li B."/>
            <person name="Liu S."/>
            <person name="Yang L."/>
            <person name="Xiong Z."/>
            <person name="Li Y."/>
            <person name="Cantacessi C."/>
            <person name="Hall R.S."/>
            <person name="Xu X."/>
            <person name="Chen F."/>
            <person name="Wu X."/>
            <person name="Zerlotini A."/>
            <person name="Oliveira G."/>
            <person name="Hofmann A."/>
            <person name="Zhang G."/>
            <person name="Fang X."/>
            <person name="Kang Y."/>
            <person name="Campbell B.E."/>
            <person name="Loukas A."/>
            <person name="Ranganathan S."/>
            <person name="Rollinson D."/>
            <person name="Rinaldi G."/>
            <person name="Brindley P.J."/>
            <person name="Yang H."/>
            <person name="Wang J."/>
            <person name="Wang J."/>
            <person name="Gasser R.B."/>
        </authorList>
    </citation>
    <scope>NUCLEOTIDE SEQUENCE</scope>
</reference>
<comment type="similarity">
    <text evidence="2 10">Belongs to the glutamate--cysteine ligase type 3 family.</text>
</comment>
<organism evidence="11 12">
    <name type="scientific">Schistosoma haematobium</name>
    <name type="common">Blood fluke</name>
    <dbReference type="NCBI Taxonomy" id="6185"/>
    <lineage>
        <taxon>Eukaryota</taxon>
        <taxon>Metazoa</taxon>
        <taxon>Spiralia</taxon>
        <taxon>Lophotrochozoa</taxon>
        <taxon>Platyhelminthes</taxon>
        <taxon>Trematoda</taxon>
        <taxon>Digenea</taxon>
        <taxon>Strigeidida</taxon>
        <taxon>Schistosomatoidea</taxon>
        <taxon>Schistosomatidae</taxon>
        <taxon>Schistosoma</taxon>
    </lineage>
</organism>
<evidence type="ECO:0000256" key="7">
    <source>
        <dbReference type="ARBA" id="ARBA00022840"/>
    </source>
</evidence>
<evidence type="ECO:0000256" key="3">
    <source>
        <dbReference type="ARBA" id="ARBA00012220"/>
    </source>
</evidence>
<dbReference type="GeneID" id="24592830"/>
<keyword evidence="4 10" id="KW-0436">Ligase</keyword>
<reference evidence="11" key="3">
    <citation type="submission" date="2021-06" db="EMBL/GenBank/DDBJ databases">
        <title>Chromosome-level genome assembly for S. haematobium.</title>
        <authorList>
            <person name="Stroehlein A.J."/>
        </authorList>
    </citation>
    <scope>NUCLEOTIDE SEQUENCE</scope>
</reference>
<evidence type="ECO:0000256" key="2">
    <source>
        <dbReference type="ARBA" id="ARBA00008100"/>
    </source>
</evidence>
<comment type="pathway">
    <text evidence="1 10">Sulfur metabolism; glutathione biosynthesis; glutathione from L-cysteine and L-glutamate: step 1/2.</text>
</comment>
<dbReference type="AlphaFoldDB" id="A0A922IQT3"/>
<dbReference type="EMBL" id="AMPZ03000004">
    <property type="protein sequence ID" value="KAH9585047.1"/>
    <property type="molecule type" value="Genomic_DNA"/>
</dbReference>
<comment type="caution">
    <text evidence="11">The sequence shown here is derived from an EMBL/GenBank/DDBJ whole genome shotgun (WGS) entry which is preliminary data.</text>
</comment>
<evidence type="ECO:0000256" key="10">
    <source>
        <dbReference type="RuleBase" id="RU367135"/>
    </source>
</evidence>
<sequence length="215" mass="25078">MGLLTVGSPLDWPETKKVALFIREQGIKQFLSLYHKLNSRMKHTLKWGDEIEYTLVRIDPSTHAAQLYLGASELLKLINEKKSDISDEITWQPEYAEYMIEGVPRIPFGRLLDAFNTVECNMKKRRLDLVANLPEDCIALTISAFPRKNIYHQMFIIFIMHYDLDWVVITFAIQLPNQLLIVVLPEVCFFQMQLLLKDIHVLSKLNSYLVHNKFP</sequence>
<dbReference type="RefSeq" id="XP_051067761.1">
    <property type="nucleotide sequence ID" value="XM_051214575.1"/>
</dbReference>
<evidence type="ECO:0000313" key="11">
    <source>
        <dbReference type="EMBL" id="KAH9585047.1"/>
    </source>
</evidence>
<evidence type="ECO:0000256" key="8">
    <source>
        <dbReference type="ARBA" id="ARBA00030585"/>
    </source>
</evidence>
<accession>A0A922IQT3</accession>
<gene>
    <name evidence="11" type="ORF">MS3_00006431</name>
</gene>
<comment type="catalytic activity">
    <reaction evidence="10">
        <text>L-cysteine + L-glutamate + ATP = gamma-L-glutamyl-L-cysteine + ADP + phosphate + H(+)</text>
        <dbReference type="Rhea" id="RHEA:13285"/>
        <dbReference type="ChEBI" id="CHEBI:15378"/>
        <dbReference type="ChEBI" id="CHEBI:29985"/>
        <dbReference type="ChEBI" id="CHEBI:30616"/>
        <dbReference type="ChEBI" id="CHEBI:35235"/>
        <dbReference type="ChEBI" id="CHEBI:43474"/>
        <dbReference type="ChEBI" id="CHEBI:58173"/>
        <dbReference type="ChEBI" id="CHEBI:456216"/>
        <dbReference type="EC" id="6.3.2.2"/>
    </reaction>
</comment>
<evidence type="ECO:0000256" key="6">
    <source>
        <dbReference type="ARBA" id="ARBA00022741"/>
    </source>
</evidence>
<dbReference type="PANTHER" id="PTHR11164:SF0">
    <property type="entry name" value="GLUTAMATE--CYSTEINE LIGASE CATALYTIC SUBUNIT"/>
    <property type="match status" value="1"/>
</dbReference>
<dbReference type="GO" id="GO:0005524">
    <property type="term" value="F:ATP binding"/>
    <property type="evidence" value="ECO:0007669"/>
    <property type="project" value="UniProtKB-UniRule"/>
</dbReference>
<evidence type="ECO:0000256" key="9">
    <source>
        <dbReference type="ARBA" id="ARBA00032122"/>
    </source>
</evidence>
<dbReference type="SUPFAM" id="SSF55931">
    <property type="entry name" value="Glutamine synthetase/guanido kinase"/>
    <property type="match status" value="1"/>
</dbReference>
<dbReference type="GO" id="GO:0004357">
    <property type="term" value="F:glutamate-cysteine ligase activity"/>
    <property type="evidence" value="ECO:0007669"/>
    <property type="project" value="UniProtKB-UniRule"/>
</dbReference>
<name>A0A922IQT3_SCHHA</name>
<dbReference type="KEGG" id="shx:MS3_00006431"/>
<evidence type="ECO:0000256" key="5">
    <source>
        <dbReference type="ARBA" id="ARBA00022684"/>
    </source>
</evidence>
<evidence type="ECO:0000313" key="12">
    <source>
        <dbReference type="Proteomes" id="UP000471633"/>
    </source>
</evidence>
<dbReference type="Gene3D" id="3.30.590.50">
    <property type="match status" value="1"/>
</dbReference>
<dbReference type="PANTHER" id="PTHR11164">
    <property type="entry name" value="GLUTAMATE CYSTEINE LIGASE"/>
    <property type="match status" value="1"/>
</dbReference>
<dbReference type="Proteomes" id="UP000471633">
    <property type="component" value="Unassembled WGS sequence"/>
</dbReference>
<evidence type="ECO:0000256" key="4">
    <source>
        <dbReference type="ARBA" id="ARBA00022598"/>
    </source>
</evidence>
<keyword evidence="12" id="KW-1185">Reference proteome</keyword>